<organism evidence="1 2">
    <name type="scientific">Serendipita indica (strain DSM 11827)</name>
    <name type="common">Root endophyte fungus</name>
    <name type="synonym">Piriformospora indica</name>
    <dbReference type="NCBI Taxonomy" id="1109443"/>
    <lineage>
        <taxon>Eukaryota</taxon>
        <taxon>Fungi</taxon>
        <taxon>Dikarya</taxon>
        <taxon>Basidiomycota</taxon>
        <taxon>Agaricomycotina</taxon>
        <taxon>Agaricomycetes</taxon>
        <taxon>Sebacinales</taxon>
        <taxon>Serendipitaceae</taxon>
        <taxon>Serendipita</taxon>
    </lineage>
</organism>
<protein>
    <submittedName>
        <fullName evidence="1">Uncharacterized protein</fullName>
    </submittedName>
</protein>
<evidence type="ECO:0000313" key="2">
    <source>
        <dbReference type="Proteomes" id="UP000007148"/>
    </source>
</evidence>
<reference evidence="1 2" key="1">
    <citation type="journal article" date="2011" name="PLoS Pathog.">
        <title>Endophytic Life Strategies Decoded by Genome and Transcriptome Analyses of the Mutualistic Root Symbiont Piriformospora indica.</title>
        <authorList>
            <person name="Zuccaro A."/>
            <person name="Lahrmann U."/>
            <person name="Guldener U."/>
            <person name="Langen G."/>
            <person name="Pfiffi S."/>
            <person name="Biedenkopf D."/>
            <person name="Wong P."/>
            <person name="Samans B."/>
            <person name="Grimm C."/>
            <person name="Basiewicz M."/>
            <person name="Murat C."/>
            <person name="Martin F."/>
            <person name="Kogel K.H."/>
        </authorList>
    </citation>
    <scope>NUCLEOTIDE SEQUENCE [LARGE SCALE GENOMIC DNA]</scope>
    <source>
        <strain evidence="1 2">DSM 11827</strain>
    </source>
</reference>
<gene>
    <name evidence="1" type="ORF">PIIN_10749</name>
</gene>
<dbReference type="EMBL" id="CAFZ01000978">
    <property type="protein sequence ID" value="CCA76761.1"/>
    <property type="molecule type" value="Genomic_DNA"/>
</dbReference>
<dbReference type="Proteomes" id="UP000007148">
    <property type="component" value="Unassembled WGS sequence"/>
</dbReference>
<dbReference type="HOGENOM" id="CLU_649105_0_0_1"/>
<proteinExistence type="predicted"/>
<dbReference type="InParanoid" id="G4TZL8"/>
<evidence type="ECO:0000313" key="1">
    <source>
        <dbReference type="EMBL" id="CCA76761.1"/>
    </source>
</evidence>
<dbReference type="OrthoDB" id="3132900at2759"/>
<accession>G4TZL8</accession>
<sequence length="372" mass="42306">MLGGHRIEESKRLFFYPSKNSVDPRLKIVQFSDLTFLYVENLQFDISGLFARSPLLHSLSVVTPYSNLFLFGMLSHSVANQLTHLSLTMETGMWLEPLISLQSLRFLRLHFVTWCDYTSTKWSSDREIVPWTLPRLSSLALCGAMDEEWFMALLPFIERHCDAVIEHDNQLVLASRSEKYEAATAHHFPALRIYRGWVNELFAVQNNSSTLSGETQRLTMLLGSESVRTLLTRINGGGAVPSGQLGIRLAGTHYVVDRVMMCESWETTAQDLDIPTDQAHVFAIRWLISHGIEVVDCHELEFNDFTDSWPQLTENTHDFQVQADETQTQLATPAPPVHPPTAGGVLAQPPPRSWWMRAVDFLLDLLRRLRLA</sequence>
<dbReference type="AlphaFoldDB" id="G4TZL8"/>
<name>G4TZL8_SERID</name>
<comment type="caution">
    <text evidence="1">The sequence shown here is derived from an EMBL/GenBank/DDBJ whole genome shotgun (WGS) entry which is preliminary data.</text>
</comment>
<keyword evidence="2" id="KW-1185">Reference proteome</keyword>